<keyword evidence="1" id="KW-1133">Transmembrane helix</keyword>
<feature type="transmembrane region" description="Helical" evidence="1">
    <location>
        <begin position="182"/>
        <end position="212"/>
    </location>
</feature>
<accession>A0A1T4WMH1</accession>
<dbReference type="RefSeq" id="WP_078783735.1">
    <property type="nucleotide sequence ID" value="NZ_DBEXRL010000130.1"/>
</dbReference>
<feature type="transmembrane region" description="Helical" evidence="1">
    <location>
        <begin position="16"/>
        <end position="38"/>
    </location>
</feature>
<protein>
    <submittedName>
        <fullName evidence="2">Uncharacterized protein</fullName>
    </submittedName>
</protein>
<sequence length="268" mass="29154">MLTNLLHYEFKSTGRVVLPIAAGVLVLNIFTNILSHFVQNTSDRLPLAGVAMALLALASAVSLLVVLAICFFIEIQQFYRLLGERGYLMLALPVPIWQHIAAKVICGTVWTLFGMVFFTLCGMLTTDTVSGSGFALDFSRVTAEDVAIWSAMLLIILALIAGALLHAYLACAFAAQFTQQRLLISIAAYFVIGFIGQMAALVTAVFVAFRGYKYLNNTNFSAASFFGPDNTLGVIVLTLLAVFALIAIVDALLWALTQWLMTKRLNLA</sequence>
<name>A0A1T4WMH1_9FIRM</name>
<feature type="transmembrane region" description="Helical" evidence="1">
    <location>
        <begin position="146"/>
        <end position="170"/>
    </location>
</feature>
<gene>
    <name evidence="2" type="ORF">SAMN02745178_00736</name>
</gene>
<dbReference type="STRING" id="745368.SAMN02745178_00736"/>
<evidence type="ECO:0000313" key="2">
    <source>
        <dbReference type="EMBL" id="SKA78078.1"/>
    </source>
</evidence>
<feature type="transmembrane region" description="Helical" evidence="1">
    <location>
        <begin position="50"/>
        <end position="79"/>
    </location>
</feature>
<proteinExistence type="predicted"/>
<evidence type="ECO:0000313" key="3">
    <source>
        <dbReference type="Proteomes" id="UP000190286"/>
    </source>
</evidence>
<reference evidence="2 3" key="1">
    <citation type="submission" date="2017-02" db="EMBL/GenBank/DDBJ databases">
        <authorList>
            <person name="Peterson S.W."/>
        </authorList>
    </citation>
    <scope>NUCLEOTIDE SEQUENCE [LARGE SCALE GENOMIC DNA]</scope>
    <source>
        <strain evidence="2 3">ATCC 27749</strain>
    </source>
</reference>
<dbReference type="EMBL" id="FUYF01000003">
    <property type="protein sequence ID" value="SKA78078.1"/>
    <property type="molecule type" value="Genomic_DNA"/>
</dbReference>
<keyword evidence="1" id="KW-0472">Membrane</keyword>
<dbReference type="GeneID" id="93337222"/>
<keyword evidence="3" id="KW-1185">Reference proteome</keyword>
<keyword evidence="1" id="KW-0812">Transmembrane</keyword>
<dbReference type="AlphaFoldDB" id="A0A1T4WMH1"/>
<evidence type="ECO:0000256" key="1">
    <source>
        <dbReference type="SAM" id="Phobius"/>
    </source>
</evidence>
<feature type="transmembrane region" description="Helical" evidence="1">
    <location>
        <begin position="232"/>
        <end position="256"/>
    </location>
</feature>
<feature type="transmembrane region" description="Helical" evidence="1">
    <location>
        <begin position="100"/>
        <end position="126"/>
    </location>
</feature>
<dbReference type="Proteomes" id="UP000190286">
    <property type="component" value="Unassembled WGS sequence"/>
</dbReference>
<dbReference type="OrthoDB" id="9816138at2"/>
<organism evidence="2 3">
    <name type="scientific">Gemmiger formicilis</name>
    <dbReference type="NCBI Taxonomy" id="745368"/>
    <lineage>
        <taxon>Bacteria</taxon>
        <taxon>Bacillati</taxon>
        <taxon>Bacillota</taxon>
        <taxon>Clostridia</taxon>
        <taxon>Eubacteriales</taxon>
        <taxon>Gemmiger</taxon>
    </lineage>
</organism>